<dbReference type="AlphaFoldDB" id="S7TDK3"/>
<dbReference type="SUPFAM" id="SSF55920">
    <property type="entry name" value="Creatinase/aminopeptidase"/>
    <property type="match status" value="1"/>
</dbReference>
<evidence type="ECO:0000256" key="5">
    <source>
        <dbReference type="ARBA" id="ARBA00022801"/>
    </source>
</evidence>
<comment type="cofactor">
    <cofactor evidence="6">
        <name>Co(2+)</name>
        <dbReference type="ChEBI" id="CHEBI:48828"/>
    </cofactor>
    <cofactor evidence="6">
        <name>Zn(2+)</name>
        <dbReference type="ChEBI" id="CHEBI:29105"/>
    </cofactor>
    <cofactor evidence="6">
        <name>Mn(2+)</name>
        <dbReference type="ChEBI" id="CHEBI:29035"/>
    </cofactor>
    <cofactor evidence="6">
        <name>Fe(2+)</name>
        <dbReference type="ChEBI" id="CHEBI:29033"/>
    </cofactor>
    <text evidence="6">Binds 2 divalent metal cations per subunit. Has a high-affinity and a low affinity metal-binding site. The true nature of the physiological cofactor is under debate. The enzyme is active with cobalt, zinc, manganese or divalent iron ions. Most likely, methionine aminopeptidases function as mononuclear Fe(2+)-metalloproteases under physiological conditions, and the catalytically relevant metal-binding site has been assigned to the histidine-containing high-affinity site.</text>
</comment>
<comment type="subunit">
    <text evidence="6">Monomer.</text>
</comment>
<feature type="binding site" evidence="6">
    <location>
        <position position="207"/>
    </location>
    <ligand>
        <name>a divalent metal cation</name>
        <dbReference type="ChEBI" id="CHEBI:60240"/>
        <label>2</label>
        <note>catalytic</note>
    </ligand>
</feature>
<organism evidence="9 10">
    <name type="scientific">Alkalidesulfovibrio alkalitolerans DSM 16529</name>
    <dbReference type="NCBI Taxonomy" id="1121439"/>
    <lineage>
        <taxon>Bacteria</taxon>
        <taxon>Pseudomonadati</taxon>
        <taxon>Thermodesulfobacteriota</taxon>
        <taxon>Desulfovibrionia</taxon>
        <taxon>Desulfovibrionales</taxon>
        <taxon>Desulfovibrionaceae</taxon>
        <taxon>Alkalidesulfovibrio</taxon>
    </lineage>
</organism>
<proteinExistence type="inferred from homology"/>
<gene>
    <name evidence="6" type="primary">map</name>
    <name evidence="9" type="ORF">dsat_2550</name>
</gene>
<dbReference type="EMBL" id="ATHI01000006">
    <property type="protein sequence ID" value="EPR34731.1"/>
    <property type="molecule type" value="Genomic_DNA"/>
</dbReference>
<evidence type="ECO:0000256" key="7">
    <source>
        <dbReference type="RuleBase" id="RU003653"/>
    </source>
</evidence>
<dbReference type="STRING" id="1121439.dsat_2550"/>
<evidence type="ECO:0000256" key="3">
    <source>
        <dbReference type="ARBA" id="ARBA00022670"/>
    </source>
</evidence>
<dbReference type="PANTHER" id="PTHR43330:SF27">
    <property type="entry name" value="METHIONINE AMINOPEPTIDASE"/>
    <property type="match status" value="1"/>
</dbReference>
<dbReference type="PANTHER" id="PTHR43330">
    <property type="entry name" value="METHIONINE AMINOPEPTIDASE"/>
    <property type="match status" value="1"/>
</dbReference>
<evidence type="ECO:0000256" key="6">
    <source>
        <dbReference type="HAMAP-Rule" id="MF_01974"/>
    </source>
</evidence>
<dbReference type="GO" id="GO:0004239">
    <property type="term" value="F:initiator methionyl aminopeptidase activity"/>
    <property type="evidence" value="ECO:0007669"/>
    <property type="project" value="UniProtKB-UniRule"/>
</dbReference>
<keyword evidence="5 6" id="KW-0378">Hydrolase</keyword>
<dbReference type="CDD" id="cd01086">
    <property type="entry name" value="MetAP1"/>
    <property type="match status" value="1"/>
</dbReference>
<dbReference type="PATRIC" id="fig|1121439.3.peg.950"/>
<feature type="binding site" evidence="6">
    <location>
        <position position="110"/>
    </location>
    <ligand>
        <name>a divalent metal cation</name>
        <dbReference type="ChEBI" id="CHEBI:60240"/>
        <label>2</label>
        <note>catalytic</note>
    </ligand>
</feature>
<comment type="function">
    <text evidence="1 6">Removes the N-terminal methionine from nascent proteins. The N-terminal methionine is often cleaved when the second residue in the primary sequence is small and uncharged (Met-Ala-, Cys, Gly, Pro, Ser, Thr, or Val). Requires deformylation of the N(alpha)-formylated initiator methionine before it can be hydrolyzed.</text>
</comment>
<keyword evidence="4 6" id="KW-0479">Metal-binding</keyword>
<dbReference type="RefSeq" id="WP_020886436.1">
    <property type="nucleotide sequence ID" value="NZ_ATHI01000006.1"/>
</dbReference>
<keyword evidence="3 6" id="KW-0645">Protease</keyword>
<feature type="binding site" evidence="6">
    <location>
        <position position="180"/>
    </location>
    <ligand>
        <name>substrate</name>
    </ligand>
</feature>
<dbReference type="InterPro" id="IPR036005">
    <property type="entry name" value="Creatinase/aminopeptidase-like"/>
</dbReference>
<dbReference type="Gene3D" id="3.90.230.10">
    <property type="entry name" value="Creatinase/methionine aminopeptidase superfamily"/>
    <property type="match status" value="1"/>
</dbReference>
<dbReference type="Pfam" id="PF00557">
    <property type="entry name" value="Peptidase_M24"/>
    <property type="match status" value="1"/>
</dbReference>
<feature type="binding site" evidence="6">
    <location>
        <position position="99"/>
    </location>
    <ligand>
        <name>a divalent metal cation</name>
        <dbReference type="ChEBI" id="CHEBI:60240"/>
        <label>1</label>
    </ligand>
</feature>
<dbReference type="InterPro" id="IPR000994">
    <property type="entry name" value="Pept_M24"/>
</dbReference>
<sequence length="253" mass="27664">MKKYRGIFLKNAAEIRIMREANRIVARILDALEKAVRPGVPTMLFEEIAQAKCREYGVRPAFQGYHGFPFALCCSVNEEIVHGFPSDRLLKNGDIVSFDMGVVYEGFYGDSAKTFTVGEVSGKANALLDATRSALAHGIEQARPGNDLYDISKAIQEYVEGKGMHVVRRFVGHGIGRNLHEKPEVPNFVPQGSPSIPLKAGMVLAIEPMVTLGSPEVKVLDDKWTAVTRDGSLAAHFEHTVVVTGDGPEILSL</sequence>
<keyword evidence="10" id="KW-1185">Reference proteome</keyword>
<accession>S7TDK3</accession>
<dbReference type="EC" id="3.4.11.18" evidence="6 7"/>
<evidence type="ECO:0000256" key="2">
    <source>
        <dbReference type="ARBA" id="ARBA00022438"/>
    </source>
</evidence>
<dbReference type="eggNOG" id="COG0024">
    <property type="taxonomic scope" value="Bacteria"/>
</dbReference>
<dbReference type="OrthoDB" id="9802055at2"/>
<evidence type="ECO:0000256" key="1">
    <source>
        <dbReference type="ARBA" id="ARBA00002521"/>
    </source>
</evidence>
<comment type="catalytic activity">
    <reaction evidence="6 7">
        <text>Release of N-terminal amino acids, preferentially methionine, from peptides and arylamides.</text>
        <dbReference type="EC" id="3.4.11.18"/>
    </reaction>
</comment>
<keyword evidence="2 6" id="KW-0031">Aminopeptidase</keyword>
<dbReference type="PRINTS" id="PR00599">
    <property type="entry name" value="MAPEPTIDASE"/>
</dbReference>
<comment type="similarity">
    <text evidence="6">Belongs to the peptidase M24A family. Methionine aminopeptidase type 1 subfamily.</text>
</comment>
<dbReference type="GO" id="GO:0070006">
    <property type="term" value="F:metalloaminopeptidase activity"/>
    <property type="evidence" value="ECO:0007669"/>
    <property type="project" value="UniProtKB-UniRule"/>
</dbReference>
<evidence type="ECO:0000313" key="9">
    <source>
        <dbReference type="EMBL" id="EPR34731.1"/>
    </source>
</evidence>
<evidence type="ECO:0000259" key="8">
    <source>
        <dbReference type="Pfam" id="PF00557"/>
    </source>
</evidence>
<feature type="binding site" evidence="6">
    <location>
        <position position="173"/>
    </location>
    <ligand>
        <name>a divalent metal cation</name>
        <dbReference type="ChEBI" id="CHEBI:60240"/>
        <label>2</label>
        <note>catalytic</note>
    </ligand>
</feature>
<dbReference type="GO" id="GO:0005829">
    <property type="term" value="C:cytosol"/>
    <property type="evidence" value="ECO:0007669"/>
    <property type="project" value="TreeGrafter"/>
</dbReference>
<feature type="binding site" evidence="6">
    <location>
        <position position="238"/>
    </location>
    <ligand>
        <name>a divalent metal cation</name>
        <dbReference type="ChEBI" id="CHEBI:60240"/>
        <label>2</label>
        <note>catalytic</note>
    </ligand>
</feature>
<evidence type="ECO:0000313" key="10">
    <source>
        <dbReference type="Proteomes" id="UP000014975"/>
    </source>
</evidence>
<feature type="domain" description="Peptidase M24" evidence="8">
    <location>
        <begin position="17"/>
        <end position="244"/>
    </location>
</feature>
<dbReference type="Proteomes" id="UP000014975">
    <property type="component" value="Unassembled WGS sequence"/>
</dbReference>
<evidence type="ECO:0000256" key="4">
    <source>
        <dbReference type="ARBA" id="ARBA00022723"/>
    </source>
</evidence>
<feature type="binding site" evidence="6">
    <location>
        <position position="238"/>
    </location>
    <ligand>
        <name>a divalent metal cation</name>
        <dbReference type="ChEBI" id="CHEBI:60240"/>
        <label>1</label>
    </ligand>
</feature>
<reference evidence="9 10" key="1">
    <citation type="journal article" date="2013" name="Genome Announc.">
        <title>Draft genome sequences for three mercury-methylating, sulfate-reducing bacteria.</title>
        <authorList>
            <person name="Brown S.D."/>
            <person name="Hurt R.A.Jr."/>
            <person name="Gilmour C.C."/>
            <person name="Elias D.A."/>
        </authorList>
    </citation>
    <scope>NUCLEOTIDE SEQUENCE [LARGE SCALE GENOMIC DNA]</scope>
    <source>
        <strain evidence="9 10">DSM 16529</strain>
    </source>
</reference>
<dbReference type="HAMAP" id="MF_01974">
    <property type="entry name" value="MetAP_1"/>
    <property type="match status" value="1"/>
</dbReference>
<feature type="binding site" evidence="6">
    <location>
        <position position="110"/>
    </location>
    <ligand>
        <name>a divalent metal cation</name>
        <dbReference type="ChEBI" id="CHEBI:60240"/>
        <label>1</label>
    </ligand>
</feature>
<comment type="caution">
    <text evidence="9">The sequence shown here is derived from an EMBL/GenBank/DDBJ whole genome shotgun (WGS) entry which is preliminary data.</text>
</comment>
<feature type="binding site" evidence="6">
    <location>
        <position position="82"/>
    </location>
    <ligand>
        <name>substrate</name>
    </ligand>
</feature>
<dbReference type="GO" id="GO:0046872">
    <property type="term" value="F:metal ion binding"/>
    <property type="evidence" value="ECO:0007669"/>
    <property type="project" value="UniProtKB-UniRule"/>
</dbReference>
<dbReference type="PROSITE" id="PS00680">
    <property type="entry name" value="MAP_1"/>
    <property type="match status" value="1"/>
</dbReference>
<name>S7TDK3_9BACT</name>
<dbReference type="InterPro" id="IPR001714">
    <property type="entry name" value="Pept_M24_MAP"/>
</dbReference>
<protein>
    <recommendedName>
        <fullName evidence="6 7">Methionine aminopeptidase</fullName>
        <shortName evidence="6">MAP</shortName>
        <shortName evidence="6">MetAP</shortName>
        <ecNumber evidence="6 7">3.4.11.18</ecNumber>
    </recommendedName>
    <alternativeName>
        <fullName evidence="6">Peptidase M</fullName>
    </alternativeName>
</protein>
<dbReference type="NCBIfam" id="TIGR00500">
    <property type="entry name" value="met_pdase_I"/>
    <property type="match status" value="1"/>
</dbReference>
<dbReference type="InterPro" id="IPR002467">
    <property type="entry name" value="Pept_M24A_MAP1"/>
</dbReference>
<dbReference type="GO" id="GO:0006508">
    <property type="term" value="P:proteolysis"/>
    <property type="evidence" value="ECO:0007669"/>
    <property type="project" value="UniProtKB-KW"/>
</dbReference>